<evidence type="ECO:0000313" key="2">
    <source>
        <dbReference type="EMBL" id="AUQ93949.1"/>
    </source>
</evidence>
<dbReference type="AlphaFoldDB" id="A0A2I7JUD6"/>
<dbReference type="RefSeq" id="WP_102873965.1">
    <property type="nucleotide sequence ID" value="NZ_CP010599.1"/>
</dbReference>
<dbReference type="InterPro" id="IPR011032">
    <property type="entry name" value="GroES-like_sf"/>
</dbReference>
<evidence type="ECO:0000313" key="5">
    <source>
        <dbReference type="Proteomes" id="UP000236536"/>
    </source>
</evidence>
<dbReference type="GO" id="GO:0016491">
    <property type="term" value="F:oxidoreductase activity"/>
    <property type="evidence" value="ECO:0007669"/>
    <property type="project" value="InterPro"/>
</dbReference>
<evidence type="ECO:0000259" key="1">
    <source>
        <dbReference type="SMART" id="SM00829"/>
    </source>
</evidence>
<dbReference type="Proteomes" id="UP000236536">
    <property type="component" value="Chromosome"/>
</dbReference>
<sequence length="323" mass="34155">MRAYRVSSFDISPTIAEVDVRSPKSGEVAVAIHACGLNFADLLLLRGKYQDTPDLPFVPGLELAGVIEAVGADVDGLAVGDRVAVFSGQGGLAETGVFPVDRVTRIPDEMSFADAAAFQITYSTGLVALDHCARLQPGETLLVTGAAGGVGLTAVEIGKRLGARVIAHARGAEKLAVAKAAGADHLIDASEDLRQSVKDLGGADVVYEAIGGEVWQAAFRATNPGGRLLPIGFAGGEVPQIPANHLLVKNLSVIGFYFGGYLKSHPAVIRSAIERLLQWYRDGSLRPHISHRLPLDQVSEGLDLLRSRQATGKVVIMIRPDQR</sequence>
<reference evidence="4 5" key="2">
    <citation type="journal article" date="2017" name="Genome Biol. Evol.">
        <title>Trajectories and Drivers of Genome Evolution in Surface-Associated Marine Phaeobacter.</title>
        <authorList>
            <person name="Freese H.M."/>
            <person name="Sikorski J."/>
            <person name="Bunk B."/>
            <person name="Scheuner C."/>
            <person name="Meier-Kolthoff J.P."/>
            <person name="Sproer C."/>
            <person name="Gram L."/>
            <person name="Overmann J."/>
        </authorList>
    </citation>
    <scope>NUCLEOTIDE SEQUENCE [LARGE SCALE GENOMIC DNA]</scope>
    <source>
        <strain evidence="2 5">P66</strain>
        <strain evidence="3 4">P88</strain>
    </source>
</reference>
<dbReference type="Pfam" id="PF08240">
    <property type="entry name" value="ADH_N"/>
    <property type="match status" value="1"/>
</dbReference>
<dbReference type="InterPro" id="IPR013149">
    <property type="entry name" value="ADH-like_C"/>
</dbReference>
<dbReference type="Gene3D" id="3.90.180.10">
    <property type="entry name" value="Medium-chain alcohol dehydrogenases, catalytic domain"/>
    <property type="match status" value="1"/>
</dbReference>
<dbReference type="CDD" id="cd08241">
    <property type="entry name" value="QOR1"/>
    <property type="match status" value="1"/>
</dbReference>
<dbReference type="InterPro" id="IPR036291">
    <property type="entry name" value="NAD(P)-bd_dom_sf"/>
</dbReference>
<dbReference type="Gene3D" id="3.40.50.720">
    <property type="entry name" value="NAD(P)-binding Rossmann-like Domain"/>
    <property type="match status" value="1"/>
</dbReference>
<dbReference type="SUPFAM" id="SSF51735">
    <property type="entry name" value="NAD(P)-binding Rossmann-fold domains"/>
    <property type="match status" value="1"/>
</dbReference>
<dbReference type="InterPro" id="IPR020843">
    <property type="entry name" value="ER"/>
</dbReference>
<reference evidence="3 4" key="1">
    <citation type="journal article" date="2017" name="Front. Microbiol.">
        <title>Phaeobacter piscinae sp. nov., a species of the Roseobacter group and potential aquaculture probiont.</title>
        <authorList>
            <person name="Sonnenschein E.C."/>
            <person name="Phippen C.B.W."/>
            <person name="Nielsen K.F."/>
            <person name="Mateiu R.V."/>
            <person name="Melchiorsen J."/>
            <person name="Gram L."/>
            <person name="Overmann J."/>
            <person name="Freese H.M."/>
        </authorList>
    </citation>
    <scope>NUCLEOTIDE SEQUENCE [LARGE SCALE GENOMIC DNA]</scope>
    <source>
        <strain evidence="3 4">P88</strain>
    </source>
</reference>
<evidence type="ECO:0000313" key="4">
    <source>
        <dbReference type="Proteomes" id="UP000236447"/>
    </source>
</evidence>
<organism evidence="3 4">
    <name type="scientific">Phaeobacter inhibens</name>
    <dbReference type="NCBI Taxonomy" id="221822"/>
    <lineage>
        <taxon>Bacteria</taxon>
        <taxon>Pseudomonadati</taxon>
        <taxon>Pseudomonadota</taxon>
        <taxon>Alphaproteobacteria</taxon>
        <taxon>Rhodobacterales</taxon>
        <taxon>Roseobacteraceae</taxon>
        <taxon>Phaeobacter</taxon>
    </lineage>
</organism>
<evidence type="ECO:0000313" key="3">
    <source>
        <dbReference type="EMBL" id="AUQ99605.1"/>
    </source>
</evidence>
<protein>
    <submittedName>
        <fullName evidence="2 3">Alcohol dehydrogenase</fullName>
    </submittedName>
</protein>
<dbReference type="PANTHER" id="PTHR43677:SF4">
    <property type="entry name" value="QUINONE OXIDOREDUCTASE-LIKE PROTEIN 2"/>
    <property type="match status" value="1"/>
</dbReference>
<dbReference type="SMART" id="SM00829">
    <property type="entry name" value="PKS_ER"/>
    <property type="match status" value="1"/>
</dbReference>
<keyword evidence="5" id="KW-1185">Reference proteome</keyword>
<dbReference type="PANTHER" id="PTHR43677">
    <property type="entry name" value="SHORT-CHAIN DEHYDROGENASE/REDUCTASE"/>
    <property type="match status" value="1"/>
</dbReference>
<feature type="domain" description="Enoyl reductase (ER)" evidence="1">
    <location>
        <begin position="10"/>
        <end position="316"/>
    </location>
</feature>
<accession>A0A2I7JUD6</accession>
<dbReference type="EMBL" id="CP010725">
    <property type="protein sequence ID" value="AUQ99605.1"/>
    <property type="molecule type" value="Genomic_DNA"/>
</dbReference>
<gene>
    <name evidence="2" type="ORF">PhaeoP66_01150</name>
    <name evidence="3" type="ORF">PhaeoP88_02246</name>
</gene>
<dbReference type="SUPFAM" id="SSF50129">
    <property type="entry name" value="GroES-like"/>
    <property type="match status" value="1"/>
</dbReference>
<name>A0A2I7JUD6_9RHOB</name>
<dbReference type="Proteomes" id="UP000236447">
    <property type="component" value="Chromosome"/>
</dbReference>
<dbReference type="InterPro" id="IPR051397">
    <property type="entry name" value="Zn-ADH-like_protein"/>
</dbReference>
<dbReference type="EMBL" id="CP010705">
    <property type="protein sequence ID" value="AUQ93949.1"/>
    <property type="molecule type" value="Genomic_DNA"/>
</dbReference>
<dbReference type="Pfam" id="PF00107">
    <property type="entry name" value="ADH_zinc_N"/>
    <property type="match status" value="1"/>
</dbReference>
<proteinExistence type="predicted"/>
<dbReference type="InterPro" id="IPR013154">
    <property type="entry name" value="ADH-like_N"/>
</dbReference>
<reference evidence="2 5" key="3">
    <citation type="journal article" date="2017" name="Int. J. Syst. Evol. Microbiol.">
        <title>Adaptation of Surface-Associated Bacteria to the Open Ocean: A Genomically Distinct Subpopulation of Phaeobacter gallaeciensis Colonizes Pacific Mesozooplankton.</title>
        <authorList>
            <person name="Freese H.M."/>
            <person name="Methner A."/>
            <person name="Overmann J."/>
        </authorList>
    </citation>
    <scope>NUCLEOTIDE SEQUENCE [LARGE SCALE GENOMIC DNA]</scope>
    <source>
        <strain evidence="2 5">P66</strain>
    </source>
</reference>